<keyword evidence="2" id="KW-1185">Reference proteome</keyword>
<reference evidence="1 2" key="1">
    <citation type="submission" date="2024-10" db="EMBL/GenBank/DDBJ databases">
        <title>Updated reference genomes for cyclostephanoid diatoms.</title>
        <authorList>
            <person name="Roberts W.R."/>
            <person name="Alverson A.J."/>
        </authorList>
    </citation>
    <scope>NUCLEOTIDE SEQUENCE [LARGE SCALE GENOMIC DNA]</scope>
    <source>
        <strain evidence="1 2">AJA010-31</strain>
    </source>
</reference>
<evidence type="ECO:0000313" key="2">
    <source>
        <dbReference type="Proteomes" id="UP001530400"/>
    </source>
</evidence>
<sequence>MKTGDTTTEASVQEIRAGEGAANLLYLEASPTGACGLRHCTNWQYAPTSLQNDTASSLMK</sequence>
<dbReference type="EMBL" id="JALLPJ020000388">
    <property type="protein sequence ID" value="KAL3793635.1"/>
    <property type="molecule type" value="Genomic_DNA"/>
</dbReference>
<name>A0ABD3Q5R4_9STRA</name>
<evidence type="ECO:0000313" key="1">
    <source>
        <dbReference type="EMBL" id="KAL3793635.1"/>
    </source>
</evidence>
<comment type="caution">
    <text evidence="1">The sequence shown here is derived from an EMBL/GenBank/DDBJ whole genome shotgun (WGS) entry which is preliminary data.</text>
</comment>
<gene>
    <name evidence="1" type="ORF">ACHAWO_001684</name>
</gene>
<protein>
    <submittedName>
        <fullName evidence="1">Uncharacterized protein</fullName>
    </submittedName>
</protein>
<dbReference type="Proteomes" id="UP001530400">
    <property type="component" value="Unassembled WGS sequence"/>
</dbReference>
<accession>A0ABD3Q5R4</accession>
<proteinExistence type="predicted"/>
<dbReference type="AlphaFoldDB" id="A0ABD3Q5R4"/>
<organism evidence="1 2">
    <name type="scientific">Cyclotella atomus</name>
    <dbReference type="NCBI Taxonomy" id="382360"/>
    <lineage>
        <taxon>Eukaryota</taxon>
        <taxon>Sar</taxon>
        <taxon>Stramenopiles</taxon>
        <taxon>Ochrophyta</taxon>
        <taxon>Bacillariophyta</taxon>
        <taxon>Coscinodiscophyceae</taxon>
        <taxon>Thalassiosirophycidae</taxon>
        <taxon>Stephanodiscales</taxon>
        <taxon>Stephanodiscaceae</taxon>
        <taxon>Cyclotella</taxon>
    </lineage>
</organism>